<keyword evidence="2" id="KW-1185">Reference proteome</keyword>
<gene>
    <name evidence="1" type="ORF">AVEN_65_1</name>
</gene>
<organism evidence="1 2">
    <name type="scientific">Araneus ventricosus</name>
    <name type="common">Orbweaver spider</name>
    <name type="synonym">Epeira ventricosa</name>
    <dbReference type="NCBI Taxonomy" id="182803"/>
    <lineage>
        <taxon>Eukaryota</taxon>
        <taxon>Metazoa</taxon>
        <taxon>Ecdysozoa</taxon>
        <taxon>Arthropoda</taxon>
        <taxon>Chelicerata</taxon>
        <taxon>Arachnida</taxon>
        <taxon>Araneae</taxon>
        <taxon>Araneomorphae</taxon>
        <taxon>Entelegynae</taxon>
        <taxon>Araneoidea</taxon>
        <taxon>Araneidae</taxon>
        <taxon>Araneus</taxon>
    </lineage>
</organism>
<name>A0A4Y2KKZ4_ARAVE</name>
<comment type="caution">
    <text evidence="1">The sequence shown here is derived from an EMBL/GenBank/DDBJ whole genome shotgun (WGS) entry which is preliminary data.</text>
</comment>
<dbReference type="Proteomes" id="UP000499080">
    <property type="component" value="Unassembled WGS sequence"/>
</dbReference>
<reference evidence="1 2" key="1">
    <citation type="journal article" date="2019" name="Sci. Rep.">
        <title>Orb-weaving spider Araneus ventricosus genome elucidates the spidroin gene catalogue.</title>
        <authorList>
            <person name="Kono N."/>
            <person name="Nakamura H."/>
            <person name="Ohtoshi R."/>
            <person name="Moran D.A.P."/>
            <person name="Shinohara A."/>
            <person name="Yoshida Y."/>
            <person name="Fujiwara M."/>
            <person name="Mori M."/>
            <person name="Tomita M."/>
            <person name="Arakawa K."/>
        </authorList>
    </citation>
    <scope>NUCLEOTIDE SEQUENCE [LARGE SCALE GENOMIC DNA]</scope>
</reference>
<protein>
    <submittedName>
        <fullName evidence="1">Uncharacterized protein</fullName>
    </submittedName>
</protein>
<evidence type="ECO:0000313" key="1">
    <source>
        <dbReference type="EMBL" id="GBN03254.1"/>
    </source>
</evidence>
<dbReference type="EMBL" id="BGPR01004777">
    <property type="protein sequence ID" value="GBN03254.1"/>
    <property type="molecule type" value="Genomic_DNA"/>
</dbReference>
<proteinExistence type="predicted"/>
<sequence>MTDSSHVWTPDLGDKLGDHLGDKFGDEIWDLKAPLKPEVLGRIRHELDSPNMGGHLPHNPTPAIGWGSVATVPTSVNQIERRFALEF</sequence>
<dbReference type="AlphaFoldDB" id="A0A4Y2KKZ4"/>
<evidence type="ECO:0000313" key="2">
    <source>
        <dbReference type="Proteomes" id="UP000499080"/>
    </source>
</evidence>
<accession>A0A4Y2KKZ4</accession>